<accession>A0A2N3M2N3</accession>
<proteinExistence type="predicted"/>
<sequence length="97" mass="11026">MDRIIREEARLIILRTLSGEPGGRLNSELLRQNMEAYGITRTREWVQAEMRSLEQLGAIEVTEAGTVLVGQLTQRGQDHVDRRAFLDGVKRPSLPRV</sequence>
<dbReference type="Proteomes" id="UP000233491">
    <property type="component" value="Unassembled WGS sequence"/>
</dbReference>
<keyword evidence="2" id="KW-1185">Reference proteome</keyword>
<gene>
    <name evidence="1" type="ORF">CXZ10_05900</name>
</gene>
<comment type="caution">
    <text evidence="1">The sequence shown here is derived from an EMBL/GenBank/DDBJ whole genome shotgun (WGS) entry which is preliminary data.</text>
</comment>
<evidence type="ECO:0000313" key="1">
    <source>
        <dbReference type="EMBL" id="PKR91126.1"/>
    </source>
</evidence>
<dbReference type="OrthoDB" id="7858662at2"/>
<protein>
    <submittedName>
        <fullName evidence="1">Uncharacterized protein</fullName>
    </submittedName>
</protein>
<dbReference type="AlphaFoldDB" id="A0A2N3M2N3"/>
<name>A0A2N3M2N3_9HYPH</name>
<organism evidence="1 2">
    <name type="scientific">Pleomorphomonas diazotrophica</name>
    <dbReference type="NCBI Taxonomy" id="1166257"/>
    <lineage>
        <taxon>Bacteria</taxon>
        <taxon>Pseudomonadati</taxon>
        <taxon>Pseudomonadota</taxon>
        <taxon>Alphaproteobacteria</taxon>
        <taxon>Hyphomicrobiales</taxon>
        <taxon>Pleomorphomonadaceae</taxon>
        <taxon>Pleomorphomonas</taxon>
    </lineage>
</organism>
<dbReference type="EMBL" id="PJNW01000002">
    <property type="protein sequence ID" value="PKR91126.1"/>
    <property type="molecule type" value="Genomic_DNA"/>
</dbReference>
<evidence type="ECO:0000313" key="2">
    <source>
        <dbReference type="Proteomes" id="UP000233491"/>
    </source>
</evidence>
<reference evidence="1 2" key="1">
    <citation type="submission" date="2017-12" db="EMBL/GenBank/DDBJ databases">
        <title>Anaerobic carbon monoxide metabolism by Pleomorphomonas carboxyditropha sp. nov., a new mesophilic hydrogenogenic carboxidotroph.</title>
        <authorList>
            <person name="Esquivel-Elizondo S."/>
            <person name="Krajmalnik-Brown R."/>
        </authorList>
    </citation>
    <scope>NUCLEOTIDE SEQUENCE [LARGE SCALE GENOMIC DNA]</scope>
    <source>
        <strain evidence="1 2">R5-392</strain>
    </source>
</reference>